<comment type="similarity">
    <text evidence="1 7">Belongs to the ATP-dependent AMP-binding enzyme family.</text>
</comment>
<evidence type="ECO:0000256" key="1">
    <source>
        <dbReference type="ARBA" id="ARBA00006432"/>
    </source>
</evidence>
<dbReference type="InterPro" id="IPR042099">
    <property type="entry name" value="ANL_N_sf"/>
</dbReference>
<evidence type="ECO:0000256" key="2">
    <source>
        <dbReference type="ARBA" id="ARBA00022598"/>
    </source>
</evidence>
<evidence type="ECO:0000256" key="5">
    <source>
        <dbReference type="ARBA" id="ARBA00022840"/>
    </source>
</evidence>
<dbReference type="Proteomes" id="UP001244341">
    <property type="component" value="Chromosome 1b"/>
</dbReference>
<comment type="catalytic activity">
    <reaction evidence="7">
        <text>a long-chain fatty acid + ATP + CoA = a long-chain fatty acyl-CoA + AMP + diphosphate</text>
        <dbReference type="Rhea" id="RHEA:15421"/>
        <dbReference type="ChEBI" id="CHEBI:30616"/>
        <dbReference type="ChEBI" id="CHEBI:33019"/>
        <dbReference type="ChEBI" id="CHEBI:57287"/>
        <dbReference type="ChEBI" id="CHEBI:57560"/>
        <dbReference type="ChEBI" id="CHEBI:83139"/>
        <dbReference type="ChEBI" id="CHEBI:456215"/>
        <dbReference type="EC" id="6.2.1.3"/>
    </reaction>
</comment>
<feature type="domain" description="AMP-dependent synthetase/ligase" evidence="8">
    <location>
        <begin position="374"/>
        <end position="565"/>
    </location>
</feature>
<evidence type="ECO:0000256" key="4">
    <source>
        <dbReference type="ARBA" id="ARBA00022832"/>
    </source>
</evidence>
<keyword evidence="4 7" id="KW-0276">Fatty acid metabolism</keyword>
<keyword evidence="3 7" id="KW-0547">Nucleotide-binding</keyword>
<feature type="domain" description="AMP-dependent synthetase/ligase" evidence="8">
    <location>
        <begin position="98"/>
        <end position="349"/>
    </location>
</feature>
<evidence type="ECO:0000256" key="6">
    <source>
        <dbReference type="ARBA" id="ARBA00026121"/>
    </source>
</evidence>
<gene>
    <name evidence="9" type="ORF">OEZ85_009046</name>
</gene>
<dbReference type="InterPro" id="IPR000873">
    <property type="entry name" value="AMP-dep_synth/lig_dom"/>
</dbReference>
<evidence type="ECO:0000313" key="9">
    <source>
        <dbReference type="EMBL" id="WIA09660.1"/>
    </source>
</evidence>
<evidence type="ECO:0000256" key="3">
    <source>
        <dbReference type="ARBA" id="ARBA00022741"/>
    </source>
</evidence>
<dbReference type="EMBL" id="CP126208">
    <property type="protein sequence ID" value="WIA09660.1"/>
    <property type="molecule type" value="Genomic_DNA"/>
</dbReference>
<dbReference type="Gene3D" id="3.40.50.12780">
    <property type="entry name" value="N-terminal domain of ligase-like"/>
    <property type="match status" value="1"/>
</dbReference>
<dbReference type="EC" id="6.2.1.3" evidence="6 7"/>
<dbReference type="CDD" id="cd05927">
    <property type="entry name" value="LC-FACS_euk"/>
    <property type="match status" value="1"/>
</dbReference>
<dbReference type="Pfam" id="PF00501">
    <property type="entry name" value="AMP-binding"/>
    <property type="match status" value="2"/>
</dbReference>
<name>A0ABY8TKY4_TETOB</name>
<evidence type="ECO:0000313" key="10">
    <source>
        <dbReference type="Proteomes" id="UP001244341"/>
    </source>
</evidence>
<organism evidence="9 10">
    <name type="scientific">Tetradesmus obliquus</name>
    <name type="common">Green alga</name>
    <name type="synonym">Acutodesmus obliquus</name>
    <dbReference type="NCBI Taxonomy" id="3088"/>
    <lineage>
        <taxon>Eukaryota</taxon>
        <taxon>Viridiplantae</taxon>
        <taxon>Chlorophyta</taxon>
        <taxon>core chlorophytes</taxon>
        <taxon>Chlorophyceae</taxon>
        <taxon>CS clade</taxon>
        <taxon>Sphaeropleales</taxon>
        <taxon>Scenedesmaceae</taxon>
        <taxon>Tetradesmus</taxon>
    </lineage>
</organism>
<dbReference type="InterPro" id="IPR045311">
    <property type="entry name" value="LC-FACS_euk"/>
</dbReference>
<keyword evidence="10" id="KW-1185">Reference proteome</keyword>
<sequence>MSASHRLSVLQGQLAPTNAAEAQQLFLSPTAGRQGDQDVADRMEELMQQTEPYAVPLPEKLQPDGPWNVYRAAHSTRKLLCNFDAPDQDVFTLYDNWETAVARFPHVPALGWRKRDVNGNLGAYTWLTYSQAGDIRTSLGSGLLQLGIPPKSMLGLYSVNCKEWVLLDAAAHAYSMTSVPLYDTLGPDAVEYICNHAELAAVGCSAAVLPTLLSCIARCPSLKLLVVWGAGTAQLPEVPAGSSCRLVTLDQVESLGRRHPRAHVPPRPSDIATICYTSGTTGTPKGAVLTHANLIADAAGTCELLDDWQPGDRHISYLPLAHIYERNNMTVAVHLGGSVGFYSGNVTELLDDVLRQLPLQTATNAGPDKCHVCCCGSVGFCRGNVTELLDDVLALQPQLFVSVPRLWNRIYDRVMATMREANPVKRRLFERAFAYKRAALEAGDMSGGRWGPFWDRLVFSKVRERLGGRVKYMTTGASPISAEVMMFLRVCFGCHVLEGYGMTETSCTITITRMDDPTIGHVGAPLSCCEIKLVDIPEMHYMTTDQPHPRGEVCVRGPTVFQGYYKAPEQTAEVMDADGWFHTGDVGAWLPGGRLRIIDRKKNIFKLAQGEYIAPEKIENVYTRSPLVLQAFVYGDSLKAQLVAVVVPDPETLLPWAKERNLPQDMPSLCRERAVIQAVMHSMQQEGKAAQLRGFEHVAAVSLIPEPFTVENDMLTPTFKLKRNVAREQYQGLIDGMYDSLAGAGEGDREVAVGSGGAGSMAGRRP</sequence>
<reference evidence="9 10" key="1">
    <citation type="submission" date="2023-05" db="EMBL/GenBank/DDBJ databases">
        <title>A 100% complete, gapless, phased diploid assembly of the Scenedesmus obliquus UTEX 3031 genome.</title>
        <authorList>
            <person name="Biondi T.C."/>
            <person name="Hanschen E.R."/>
            <person name="Kwon T."/>
            <person name="Eng W."/>
            <person name="Kruse C.P.S."/>
            <person name="Koehler S.I."/>
            <person name="Kunde Y."/>
            <person name="Gleasner C.D."/>
            <person name="You Mak K.T."/>
            <person name="Polle J."/>
            <person name="Hovde B.T."/>
            <person name="Starkenburg S.R."/>
        </authorList>
    </citation>
    <scope>NUCLEOTIDE SEQUENCE [LARGE SCALE GENOMIC DNA]</scope>
    <source>
        <strain evidence="9 10">DOE0152z</strain>
    </source>
</reference>
<dbReference type="InterPro" id="IPR020845">
    <property type="entry name" value="AMP-binding_CS"/>
</dbReference>
<keyword evidence="5 7" id="KW-0067">ATP-binding</keyword>
<keyword evidence="7" id="KW-0443">Lipid metabolism</keyword>
<accession>A0ABY8TKY4</accession>
<proteinExistence type="inferred from homology"/>
<comment type="function">
    <text evidence="7">Catalyzes the conversion of long-chain fatty acids to their active form acyl-CoAs for both synthesis of cellular lipids, and degradation via beta-oxidation.</text>
</comment>
<dbReference type="PANTHER" id="PTHR43272">
    <property type="entry name" value="LONG-CHAIN-FATTY-ACID--COA LIGASE"/>
    <property type="match status" value="1"/>
</dbReference>
<dbReference type="PANTHER" id="PTHR43272:SF33">
    <property type="entry name" value="AMP-BINDING DOMAIN-CONTAINING PROTEIN-RELATED"/>
    <property type="match status" value="1"/>
</dbReference>
<evidence type="ECO:0000259" key="8">
    <source>
        <dbReference type="Pfam" id="PF00501"/>
    </source>
</evidence>
<evidence type="ECO:0000256" key="7">
    <source>
        <dbReference type="RuleBase" id="RU369030"/>
    </source>
</evidence>
<keyword evidence="2 7" id="KW-0436">Ligase</keyword>
<protein>
    <recommendedName>
        <fullName evidence="6 7">Long-chain-fatty-acid--CoA ligase</fullName>
        <ecNumber evidence="6 7">6.2.1.3</ecNumber>
    </recommendedName>
</protein>
<dbReference type="PROSITE" id="PS00455">
    <property type="entry name" value="AMP_BINDING"/>
    <property type="match status" value="1"/>
</dbReference>
<dbReference type="SUPFAM" id="SSF56801">
    <property type="entry name" value="Acetyl-CoA synthetase-like"/>
    <property type="match status" value="1"/>
</dbReference>